<name>A0A9N9UFX5_9HYPO</name>
<dbReference type="EMBL" id="CABFNO020001443">
    <property type="protein sequence ID" value="CAG9988055.1"/>
    <property type="molecule type" value="Genomic_DNA"/>
</dbReference>
<keyword evidence="3" id="KW-0732">Signal</keyword>
<accession>A0A9N9UFX5</accession>
<comment type="caution">
    <text evidence="4">The sequence shown here is derived from an EMBL/GenBank/DDBJ whole genome shotgun (WGS) entry which is preliminary data.</text>
</comment>
<protein>
    <submittedName>
        <fullName evidence="4">Uncharacterized protein</fullName>
    </submittedName>
</protein>
<feature type="transmembrane region" description="Helical" evidence="2">
    <location>
        <begin position="46"/>
        <end position="69"/>
    </location>
</feature>
<keyword evidence="2" id="KW-1133">Transmembrane helix</keyword>
<reference evidence="5" key="1">
    <citation type="submission" date="2019-06" db="EMBL/GenBank/DDBJ databases">
        <authorList>
            <person name="Broberg M."/>
        </authorList>
    </citation>
    <scope>NUCLEOTIDE SEQUENCE [LARGE SCALE GENOMIC DNA]</scope>
</reference>
<evidence type="ECO:0000313" key="5">
    <source>
        <dbReference type="Proteomes" id="UP000754883"/>
    </source>
</evidence>
<feature type="region of interest" description="Disordered" evidence="1">
    <location>
        <begin position="73"/>
        <end position="164"/>
    </location>
</feature>
<feature type="chain" id="PRO_5040133866" evidence="3">
    <location>
        <begin position="25"/>
        <end position="164"/>
    </location>
</feature>
<keyword evidence="2" id="KW-0812">Transmembrane</keyword>
<keyword evidence="5" id="KW-1185">Reference proteome</keyword>
<feature type="compositionally biased region" description="Basic and acidic residues" evidence="1">
    <location>
        <begin position="91"/>
        <end position="107"/>
    </location>
</feature>
<proteinExistence type="predicted"/>
<dbReference type="AlphaFoldDB" id="A0A9N9UFX5"/>
<gene>
    <name evidence="4" type="ORF">CBYS24578_00010688</name>
</gene>
<evidence type="ECO:0000313" key="4">
    <source>
        <dbReference type="EMBL" id="CAG9988055.1"/>
    </source>
</evidence>
<dbReference type="OrthoDB" id="10411537at2759"/>
<sequence>MTFKAYCTALLLSLLLRMAPHLQELSPRRCDQCHDTTYILQRVLPVVIPIALILILGLAYCFCTPCRHWREQRRQRRREAEKAAARQRGQWRRERLQAMKQKDRSDELEQDGGPISIGEYEERHNSAGNKTVKPEKPPPTYHAATGQTPPKVYRDPNPNSMLNV</sequence>
<keyword evidence="2" id="KW-0472">Membrane</keyword>
<evidence type="ECO:0000256" key="3">
    <source>
        <dbReference type="SAM" id="SignalP"/>
    </source>
</evidence>
<feature type="signal peptide" evidence="3">
    <location>
        <begin position="1"/>
        <end position="24"/>
    </location>
</feature>
<evidence type="ECO:0000256" key="1">
    <source>
        <dbReference type="SAM" id="MobiDB-lite"/>
    </source>
</evidence>
<evidence type="ECO:0000256" key="2">
    <source>
        <dbReference type="SAM" id="Phobius"/>
    </source>
</evidence>
<dbReference type="Proteomes" id="UP000754883">
    <property type="component" value="Unassembled WGS sequence"/>
</dbReference>
<reference evidence="4 5" key="2">
    <citation type="submission" date="2021-10" db="EMBL/GenBank/DDBJ databases">
        <authorList>
            <person name="Piombo E."/>
        </authorList>
    </citation>
    <scope>NUCLEOTIDE SEQUENCE [LARGE SCALE GENOMIC DNA]</scope>
</reference>
<organism evidence="4 5">
    <name type="scientific">Clonostachys byssicola</name>
    <dbReference type="NCBI Taxonomy" id="160290"/>
    <lineage>
        <taxon>Eukaryota</taxon>
        <taxon>Fungi</taxon>
        <taxon>Dikarya</taxon>
        <taxon>Ascomycota</taxon>
        <taxon>Pezizomycotina</taxon>
        <taxon>Sordariomycetes</taxon>
        <taxon>Hypocreomycetidae</taxon>
        <taxon>Hypocreales</taxon>
        <taxon>Bionectriaceae</taxon>
        <taxon>Clonostachys</taxon>
    </lineage>
</organism>